<feature type="transmembrane region" description="Helical" evidence="1">
    <location>
        <begin position="53"/>
        <end position="72"/>
    </location>
</feature>
<keyword evidence="1" id="KW-1133">Transmembrane helix</keyword>
<dbReference type="PATRIC" id="fig|1227456.3.peg.2046"/>
<gene>
    <name evidence="2" type="ORF">C450_10123</name>
</gene>
<protein>
    <recommendedName>
        <fullName evidence="4">Signal peptidase I</fullName>
    </recommendedName>
</protein>
<evidence type="ECO:0008006" key="4">
    <source>
        <dbReference type="Google" id="ProtNLM"/>
    </source>
</evidence>
<evidence type="ECO:0000256" key="1">
    <source>
        <dbReference type="SAM" id="Phobius"/>
    </source>
</evidence>
<sequence>MLGIVFSLVAIAFAVLTIAGMWRTFQKASRPGWAAIVPVYNFYVMVKIGGNAWWWLIVFLIPVVNIVAAIKIPIDVAKAFGQGIGFGLGLGFLSFIFFPLLGFGDYEYQGVPE</sequence>
<evidence type="ECO:0000313" key="2">
    <source>
        <dbReference type="EMBL" id="EMA52450.1"/>
    </source>
</evidence>
<name>M0N6Z9_9EURY</name>
<keyword evidence="1" id="KW-0812">Transmembrane</keyword>
<organism evidence="2 3">
    <name type="scientific">Halococcus salifodinae DSM 8989</name>
    <dbReference type="NCBI Taxonomy" id="1227456"/>
    <lineage>
        <taxon>Archaea</taxon>
        <taxon>Methanobacteriati</taxon>
        <taxon>Methanobacteriota</taxon>
        <taxon>Stenosarchaea group</taxon>
        <taxon>Halobacteria</taxon>
        <taxon>Halobacteriales</taxon>
        <taxon>Halococcaceae</taxon>
        <taxon>Halococcus</taxon>
    </lineage>
</organism>
<keyword evidence="3" id="KW-1185">Reference proteome</keyword>
<keyword evidence="1" id="KW-0472">Membrane</keyword>
<dbReference type="AlphaFoldDB" id="M0N6Z9"/>
<accession>M0N6Z9</accession>
<evidence type="ECO:0000313" key="3">
    <source>
        <dbReference type="Proteomes" id="UP000011625"/>
    </source>
</evidence>
<comment type="caution">
    <text evidence="2">The sequence shown here is derived from an EMBL/GenBank/DDBJ whole genome shotgun (WGS) entry which is preliminary data.</text>
</comment>
<feature type="transmembrane region" description="Helical" evidence="1">
    <location>
        <begin position="84"/>
        <end position="103"/>
    </location>
</feature>
<dbReference type="Proteomes" id="UP000011625">
    <property type="component" value="Unassembled WGS sequence"/>
</dbReference>
<reference evidence="2 3" key="1">
    <citation type="journal article" date="2014" name="PLoS Genet.">
        <title>Phylogenetically driven sequencing of extremely halophilic archaea reveals strategies for static and dynamic osmo-response.</title>
        <authorList>
            <person name="Becker E.A."/>
            <person name="Seitzer P.M."/>
            <person name="Tritt A."/>
            <person name="Larsen D."/>
            <person name="Krusor M."/>
            <person name="Yao A.I."/>
            <person name="Wu D."/>
            <person name="Madern D."/>
            <person name="Eisen J.A."/>
            <person name="Darling A.E."/>
            <person name="Facciotti M.T."/>
        </authorList>
    </citation>
    <scope>NUCLEOTIDE SEQUENCE [LARGE SCALE GENOMIC DNA]</scope>
    <source>
        <strain evidence="2 3">DSM 8989</strain>
    </source>
</reference>
<dbReference type="Pfam" id="PF18936">
    <property type="entry name" value="DUF5684"/>
    <property type="match status" value="1"/>
</dbReference>
<proteinExistence type="predicted"/>
<dbReference type="EMBL" id="AOME01000054">
    <property type="protein sequence ID" value="EMA52450.1"/>
    <property type="molecule type" value="Genomic_DNA"/>
</dbReference>
<dbReference type="InterPro" id="IPR043739">
    <property type="entry name" value="DUF5684"/>
</dbReference>